<comment type="caution">
    <text evidence="1">The sequence shown here is derived from an EMBL/GenBank/DDBJ whole genome shotgun (WGS) entry which is preliminary data.</text>
</comment>
<evidence type="ECO:0000313" key="2">
    <source>
        <dbReference type="Proteomes" id="UP000465266"/>
    </source>
</evidence>
<keyword evidence="1" id="KW-0067">ATP-binding</keyword>
<organism evidence="1 2">
    <name type="scientific">Aspergillus udagawae</name>
    <dbReference type="NCBI Taxonomy" id="91492"/>
    <lineage>
        <taxon>Eukaryota</taxon>
        <taxon>Fungi</taxon>
        <taxon>Dikarya</taxon>
        <taxon>Ascomycota</taxon>
        <taxon>Pezizomycotina</taxon>
        <taxon>Eurotiomycetes</taxon>
        <taxon>Eurotiomycetidae</taxon>
        <taxon>Eurotiales</taxon>
        <taxon>Aspergillaceae</taxon>
        <taxon>Aspergillus</taxon>
        <taxon>Aspergillus subgen. Fumigati</taxon>
    </lineage>
</organism>
<name>A0ABQ1AYY0_9EURO</name>
<protein>
    <submittedName>
        <fullName evidence="1">Lipid A export ATP-binding/permease protein MsbA</fullName>
    </submittedName>
</protein>
<keyword evidence="1" id="KW-0547">Nucleotide-binding</keyword>
<evidence type="ECO:0000313" key="1">
    <source>
        <dbReference type="EMBL" id="GFF90636.1"/>
    </source>
</evidence>
<dbReference type="GO" id="GO:0005524">
    <property type="term" value="F:ATP binding"/>
    <property type="evidence" value="ECO:0007669"/>
    <property type="project" value="UniProtKB-KW"/>
</dbReference>
<keyword evidence="2" id="KW-1185">Reference proteome</keyword>
<dbReference type="EMBL" id="BLKG01000069">
    <property type="protein sequence ID" value="GFF90636.1"/>
    <property type="molecule type" value="Genomic_DNA"/>
</dbReference>
<dbReference type="Proteomes" id="UP000465266">
    <property type="component" value="Unassembled WGS sequence"/>
</dbReference>
<sequence>MEVFLPAIDCRYLALHQSDLTVRLVSSTNHTFEALQPSRRRGGHAGAIEFRDARASYSMDAYTATSMQRVLEVECQGCTVLAVMDQLQHVERYDLVALVDAGRIVELGSPAALLARDSEFSRLYHARVRP</sequence>
<dbReference type="SUPFAM" id="SSF52540">
    <property type="entry name" value="P-loop containing nucleoside triphosphate hydrolases"/>
    <property type="match status" value="1"/>
</dbReference>
<dbReference type="InterPro" id="IPR027417">
    <property type="entry name" value="P-loop_NTPase"/>
</dbReference>
<accession>A0ABQ1AYY0</accession>
<gene>
    <name evidence="1" type="ORF">IFM53868_06231</name>
</gene>
<reference evidence="1 2" key="1">
    <citation type="submission" date="2020-01" db="EMBL/GenBank/DDBJ databases">
        <title>Draft genome sequence of Aspergillus udagawae IFM 53868.</title>
        <authorList>
            <person name="Takahashi H."/>
            <person name="Yaguchi T."/>
        </authorList>
    </citation>
    <scope>NUCLEOTIDE SEQUENCE [LARGE SCALE GENOMIC DNA]</scope>
    <source>
        <strain evidence="1 2">IFM 53868</strain>
    </source>
</reference>
<proteinExistence type="predicted"/>
<dbReference type="Gene3D" id="3.40.50.300">
    <property type="entry name" value="P-loop containing nucleotide triphosphate hydrolases"/>
    <property type="match status" value="1"/>
</dbReference>